<dbReference type="InterPro" id="IPR008928">
    <property type="entry name" value="6-hairpin_glycosidase_sf"/>
</dbReference>
<keyword evidence="8" id="KW-1133">Transmembrane helix</keyword>
<evidence type="ECO:0000313" key="9">
    <source>
        <dbReference type="EMBL" id="PWL03954.1"/>
    </source>
</evidence>
<organism evidence="9 10">
    <name type="scientific">Hallerella porci</name>
    <dbReference type="NCBI Taxonomy" id="1945871"/>
    <lineage>
        <taxon>Bacteria</taxon>
        <taxon>Pseudomonadati</taxon>
        <taxon>Fibrobacterota</taxon>
        <taxon>Fibrobacteria</taxon>
        <taxon>Fibrobacterales</taxon>
        <taxon>Fibrobacteraceae</taxon>
        <taxon>Hallerella</taxon>
    </lineage>
</organism>
<comment type="similarity">
    <text evidence="2">Belongs to the glycosyl hydrolase 8 (cellulase D) family.</text>
</comment>
<keyword evidence="7" id="KW-0624">Polysaccharide degradation</keyword>
<dbReference type="InterPro" id="IPR012341">
    <property type="entry name" value="6hp_glycosidase-like_sf"/>
</dbReference>
<sequence>MQIPFFFCKQKFSLLWVGIGIFHYIFKKTFPVLRYGNLFGDFMQLKLPLCTVALCAMFGLNACSSDSSSSPDPVDPTSSGSVIIPTSSAGGSSGNVPVAKTSRLPATANALYTDALYPTWKGFHYTTQEEEATKYPTLGAQFGEIFGAYNAQGLAAARVIWSTYNYAGCQIDEAQGTNMYKRGCTVSEGIGYGMLITLFQGDMDAYNRLWVYSKAYRNTSYASGHALMPWLTSSFSWDIGDDASATDADLDIAASLVIAYYQTGNAAYLEDALTLINALWTYEVNPTNLLLYSGDTPMWTGADPAYNLSYFSPVALRLFAAVDPTHDWKGVLDAEYAFMQQVQAAGTGVFPDWCNGAGVAVDPNNNSAQASYWRFDKESVRIPWRLAWDYYWFQDERAATILNTLNTFIATRSNNDPAQIPAVKYSWNLAVGSDKEMSKVPMEWWGAWCLTGMAGADAWVDACTNIFNAKQMTLSTTSYFSDILQMMMSQLLNGKYVKPATLGF</sequence>
<keyword evidence="6" id="KW-0326">Glycosidase</keyword>
<keyword evidence="8" id="KW-0472">Membrane</keyword>
<evidence type="ECO:0000256" key="4">
    <source>
        <dbReference type="ARBA" id="ARBA00022801"/>
    </source>
</evidence>
<evidence type="ECO:0000313" key="10">
    <source>
        <dbReference type="Proteomes" id="UP000245523"/>
    </source>
</evidence>
<keyword evidence="8" id="KW-0812">Transmembrane</keyword>
<protein>
    <recommendedName>
        <fullName evidence="3">cellulase</fullName>
        <ecNumber evidence="3">3.2.1.4</ecNumber>
    </recommendedName>
</protein>
<dbReference type="GO" id="GO:0016787">
    <property type="term" value="F:hydrolase activity"/>
    <property type="evidence" value="ECO:0007669"/>
    <property type="project" value="UniProtKB-KW"/>
</dbReference>
<reference evidence="9 10" key="1">
    <citation type="submission" date="2018-05" db="EMBL/GenBank/DDBJ databases">
        <title>Animal gut microbial communities from fecal samples from Wisconsin, USA.</title>
        <authorList>
            <person name="Neumann A."/>
        </authorList>
    </citation>
    <scope>NUCLEOTIDE SEQUENCE [LARGE SCALE GENOMIC DNA]</scope>
    <source>
        <strain evidence="9 10">UWS4</strain>
    </source>
</reference>
<keyword evidence="7" id="KW-0119">Carbohydrate metabolism</keyword>
<keyword evidence="10" id="KW-1185">Reference proteome</keyword>
<dbReference type="PRINTS" id="PR00735">
    <property type="entry name" value="GLHYDRLASE8"/>
</dbReference>
<evidence type="ECO:0000256" key="8">
    <source>
        <dbReference type="SAM" id="Phobius"/>
    </source>
</evidence>
<evidence type="ECO:0000256" key="5">
    <source>
        <dbReference type="ARBA" id="ARBA00023001"/>
    </source>
</evidence>
<dbReference type="Pfam" id="PF01270">
    <property type="entry name" value="Glyco_hydro_8"/>
    <property type="match status" value="1"/>
</dbReference>
<accession>A0ABX5LNF2</accession>
<comment type="caution">
    <text evidence="9">The sequence shown here is derived from an EMBL/GenBank/DDBJ whole genome shotgun (WGS) entry which is preliminary data.</text>
</comment>
<dbReference type="InterPro" id="IPR002037">
    <property type="entry name" value="Glyco_hydro_8"/>
</dbReference>
<evidence type="ECO:0000256" key="7">
    <source>
        <dbReference type="ARBA" id="ARBA00023326"/>
    </source>
</evidence>
<evidence type="ECO:0000256" key="1">
    <source>
        <dbReference type="ARBA" id="ARBA00000966"/>
    </source>
</evidence>
<name>A0ABX5LNF2_9BACT</name>
<keyword evidence="5" id="KW-0136">Cellulose degradation</keyword>
<dbReference type="Proteomes" id="UP000245523">
    <property type="component" value="Unassembled WGS sequence"/>
</dbReference>
<gene>
    <name evidence="9" type="ORF">B0H50_102126</name>
</gene>
<evidence type="ECO:0000256" key="3">
    <source>
        <dbReference type="ARBA" id="ARBA00012601"/>
    </source>
</evidence>
<dbReference type="EMBL" id="QGHD01000002">
    <property type="protein sequence ID" value="PWL03954.1"/>
    <property type="molecule type" value="Genomic_DNA"/>
</dbReference>
<comment type="catalytic activity">
    <reaction evidence="1">
        <text>Endohydrolysis of (1-&gt;4)-beta-D-glucosidic linkages in cellulose, lichenin and cereal beta-D-glucans.</text>
        <dbReference type="EC" id="3.2.1.4"/>
    </reaction>
</comment>
<keyword evidence="4 9" id="KW-0378">Hydrolase</keyword>
<evidence type="ECO:0000256" key="2">
    <source>
        <dbReference type="ARBA" id="ARBA00009209"/>
    </source>
</evidence>
<dbReference type="Gene3D" id="1.50.10.10">
    <property type="match status" value="1"/>
</dbReference>
<proteinExistence type="inferred from homology"/>
<feature type="transmembrane region" description="Helical" evidence="8">
    <location>
        <begin position="12"/>
        <end position="30"/>
    </location>
</feature>
<dbReference type="EC" id="3.2.1.4" evidence="3"/>
<evidence type="ECO:0000256" key="6">
    <source>
        <dbReference type="ARBA" id="ARBA00023295"/>
    </source>
</evidence>
<dbReference type="SUPFAM" id="SSF48208">
    <property type="entry name" value="Six-hairpin glycosidases"/>
    <property type="match status" value="1"/>
</dbReference>